<dbReference type="SUPFAM" id="SSF55620">
    <property type="entry name" value="Tetrahydrobiopterin biosynthesis enzymes-like"/>
    <property type="match status" value="1"/>
</dbReference>
<dbReference type="InterPro" id="IPR006156">
    <property type="entry name" value="Dihydroneopterin_aldolase"/>
</dbReference>
<dbReference type="OrthoDB" id="9808041at2"/>
<evidence type="ECO:0000256" key="4">
    <source>
        <dbReference type="ARBA" id="ARBA00022679"/>
    </source>
</evidence>
<comment type="similarity">
    <text evidence="3">In the N-terminal section; belongs to the DHNA family.</text>
</comment>
<protein>
    <recommendedName>
        <fullName evidence="9">Bifunctional folate synthesis protein</fullName>
    </recommendedName>
    <domain>
        <recommendedName>
            <fullName evidence="9">Dihydroneopterin aldolase</fullName>
            <shortName evidence="9">DHNA</shortName>
            <ecNumber evidence="9">4.1.2.25</ecNumber>
        </recommendedName>
        <alternativeName>
            <fullName evidence="9">7,8-dihydroneopterin aldolase</fullName>
        </alternativeName>
    </domain>
    <domain>
        <recommendedName>
            <fullName evidence="9">2-amino-4-hydroxy-6-hydroxymethyldihydropteridine pyrophosphokinase</fullName>
            <ecNumber evidence="9">2.7.6.3</ecNumber>
        </recommendedName>
        <alternativeName>
            <fullName evidence="9">6-hydroxymethyl-7,8-dihydropterin pyrophosphokinase</fullName>
            <shortName evidence="9">PPPK</shortName>
        </alternativeName>
        <alternativeName>
            <fullName evidence="9">7,8-dihydro-6-hydroxymethylpterin pyrophosphokinase</fullName>
            <shortName evidence="9">HPPK</shortName>
        </alternativeName>
    </domain>
</protein>
<dbReference type="SMART" id="SM00905">
    <property type="entry name" value="FolB"/>
    <property type="match status" value="1"/>
</dbReference>
<sequence>MDHINIDQLIIFANHGLFSQEKDLGQKFALDIDLCVNTQAAAFSKDLAQSVDYGALIQAIKQRFTETTYDLIESVAEDIAQYILRHYTLVASVRLRLHKPWAPVMTAVESIYIDIERRRNRAFLGLGSNLGDSENLLDNAIQELSKAPHTEVKKQSSLYQTKAWGLEDQPDFLNCVVEVETFLEAENLLNFVQTIENNLGRTREVKWGPRSIDIDILFYNDAIIYQEDLFIPHPYIEERAFIIEPMKEIAPFWIHPVSGKQMRQLSITDEEVTRL</sequence>
<proteinExistence type="inferred from homology"/>
<dbReference type="Gene3D" id="3.30.70.560">
    <property type="entry name" value="7,8-Dihydro-6-hydroxymethylpterin-pyrophosphokinase HPPK"/>
    <property type="match status" value="1"/>
</dbReference>
<evidence type="ECO:0000256" key="9">
    <source>
        <dbReference type="RuleBase" id="RU362079"/>
    </source>
</evidence>
<evidence type="ECO:0000256" key="7">
    <source>
        <dbReference type="ARBA" id="ARBA00022840"/>
    </source>
</evidence>
<dbReference type="PROSITE" id="PS00794">
    <property type="entry name" value="HPPK"/>
    <property type="match status" value="1"/>
</dbReference>
<comment type="similarity">
    <text evidence="9">Belongs to the DHNA family.</text>
</comment>
<dbReference type="GO" id="GO:0003848">
    <property type="term" value="F:2-amino-4-hydroxy-6-hydroxymethyldihydropteridine diphosphokinase activity"/>
    <property type="evidence" value="ECO:0007669"/>
    <property type="project" value="UniProtKB-EC"/>
</dbReference>
<evidence type="ECO:0000256" key="8">
    <source>
        <dbReference type="ARBA" id="ARBA00022909"/>
    </source>
</evidence>
<comment type="catalytic activity">
    <reaction evidence="9">
        <text>7,8-dihydroneopterin = 6-hydroxymethyl-7,8-dihydropterin + glycolaldehyde</text>
        <dbReference type="Rhea" id="RHEA:10540"/>
        <dbReference type="ChEBI" id="CHEBI:17001"/>
        <dbReference type="ChEBI" id="CHEBI:17071"/>
        <dbReference type="ChEBI" id="CHEBI:44841"/>
        <dbReference type="EC" id="4.1.2.25"/>
    </reaction>
</comment>
<organism evidence="11 12">
    <name type="scientific">Suicoccus acidiformans</name>
    <dbReference type="NCBI Taxonomy" id="2036206"/>
    <lineage>
        <taxon>Bacteria</taxon>
        <taxon>Bacillati</taxon>
        <taxon>Bacillota</taxon>
        <taxon>Bacilli</taxon>
        <taxon>Lactobacillales</taxon>
        <taxon>Aerococcaceae</taxon>
        <taxon>Suicoccus</taxon>
    </lineage>
</organism>
<dbReference type="NCBIfam" id="TIGR01498">
    <property type="entry name" value="folK"/>
    <property type="match status" value="1"/>
</dbReference>
<dbReference type="GO" id="GO:0046654">
    <property type="term" value="P:tetrahydrofolate biosynthetic process"/>
    <property type="evidence" value="ECO:0007669"/>
    <property type="project" value="UniProtKB-UniRule"/>
</dbReference>
<dbReference type="NCBIfam" id="TIGR00526">
    <property type="entry name" value="folB_dom"/>
    <property type="match status" value="1"/>
</dbReference>
<gene>
    <name evidence="11" type="ORF">CL176_09275</name>
</gene>
<dbReference type="Pfam" id="PF01288">
    <property type="entry name" value="HPPK"/>
    <property type="match status" value="1"/>
</dbReference>
<keyword evidence="9" id="KW-0456">Lyase</keyword>
<dbReference type="PANTHER" id="PTHR43071">
    <property type="entry name" value="2-AMINO-4-HYDROXY-6-HYDROXYMETHYLDIHYDROPTERIDINE PYROPHOSPHOKINASE"/>
    <property type="match status" value="1"/>
</dbReference>
<evidence type="ECO:0000256" key="3">
    <source>
        <dbReference type="ARBA" id="ARBA00009640"/>
    </source>
</evidence>
<dbReference type="InterPro" id="IPR000550">
    <property type="entry name" value="Hppk"/>
</dbReference>
<dbReference type="GO" id="GO:0004150">
    <property type="term" value="F:dihydroneopterin aldolase activity"/>
    <property type="evidence" value="ECO:0007669"/>
    <property type="project" value="UniProtKB-UniRule"/>
</dbReference>
<dbReference type="Gene3D" id="3.30.1130.10">
    <property type="match status" value="1"/>
</dbReference>
<dbReference type="EC" id="2.7.6.3" evidence="9"/>
<dbReference type="NCBIfam" id="TIGR00525">
    <property type="entry name" value="folB"/>
    <property type="match status" value="1"/>
</dbReference>
<dbReference type="InterPro" id="IPR043133">
    <property type="entry name" value="GTP-CH-I_C/QueF"/>
</dbReference>
<keyword evidence="12" id="KW-1185">Reference proteome</keyword>
<dbReference type="CDD" id="cd00534">
    <property type="entry name" value="DHNA_DHNTPE"/>
    <property type="match status" value="1"/>
</dbReference>
<dbReference type="Pfam" id="PF02152">
    <property type="entry name" value="FolB"/>
    <property type="match status" value="1"/>
</dbReference>
<evidence type="ECO:0000256" key="2">
    <source>
        <dbReference type="ARBA" id="ARBA00005051"/>
    </source>
</evidence>
<dbReference type="EC" id="4.1.2.25" evidence="9"/>
<evidence type="ECO:0000256" key="1">
    <source>
        <dbReference type="ARBA" id="ARBA00000198"/>
    </source>
</evidence>
<dbReference type="AlphaFoldDB" id="A0A347WM67"/>
<evidence type="ECO:0000313" key="12">
    <source>
        <dbReference type="Proteomes" id="UP000263232"/>
    </source>
</evidence>
<dbReference type="GO" id="GO:0016301">
    <property type="term" value="F:kinase activity"/>
    <property type="evidence" value="ECO:0007669"/>
    <property type="project" value="UniProtKB-KW"/>
</dbReference>
<dbReference type="PANTHER" id="PTHR43071:SF1">
    <property type="entry name" value="2-AMINO-4-HYDROXY-6-HYDROXYMETHYLDIHYDROPTERIDINE PYROPHOSPHOKINASE"/>
    <property type="match status" value="1"/>
</dbReference>
<feature type="domain" description="7,8-dihydro-6-hydroxymethylpterin-pyrophosphokinase" evidence="10">
    <location>
        <begin position="206"/>
        <end position="217"/>
    </location>
</feature>
<accession>A0A347WM67</accession>
<evidence type="ECO:0000256" key="6">
    <source>
        <dbReference type="ARBA" id="ARBA00022777"/>
    </source>
</evidence>
<dbReference type="KEGG" id="abae:CL176_09275"/>
<dbReference type="EMBL" id="CP023434">
    <property type="protein sequence ID" value="AXY26174.1"/>
    <property type="molecule type" value="Genomic_DNA"/>
</dbReference>
<dbReference type="GO" id="GO:0005524">
    <property type="term" value="F:ATP binding"/>
    <property type="evidence" value="ECO:0007669"/>
    <property type="project" value="UniProtKB-KW"/>
</dbReference>
<dbReference type="SUPFAM" id="SSF55083">
    <property type="entry name" value="6-hydroxymethyl-7,8-dihydropterin pyrophosphokinase, HPPK"/>
    <property type="match status" value="1"/>
</dbReference>
<keyword evidence="5" id="KW-0547">Nucleotide-binding</keyword>
<comment type="pathway">
    <text evidence="9">Cofactor biosynthesis; tetrahydrofolate biosynthesis; 2-amino-4-hydroxy-6-hydroxymethyl-7,8-dihydropteridine diphosphate from 7,8-dihydroneopterin triphosphate: step 3/4.</text>
</comment>
<keyword evidence="4" id="KW-0808">Transferase</keyword>
<dbReference type="RefSeq" id="WP_118991069.1">
    <property type="nucleotide sequence ID" value="NZ_CP023434.1"/>
</dbReference>
<comment type="catalytic activity">
    <reaction evidence="1">
        <text>6-hydroxymethyl-7,8-dihydropterin + ATP = (7,8-dihydropterin-6-yl)methyl diphosphate + AMP + H(+)</text>
        <dbReference type="Rhea" id="RHEA:11412"/>
        <dbReference type="ChEBI" id="CHEBI:15378"/>
        <dbReference type="ChEBI" id="CHEBI:30616"/>
        <dbReference type="ChEBI" id="CHEBI:44841"/>
        <dbReference type="ChEBI" id="CHEBI:72950"/>
        <dbReference type="ChEBI" id="CHEBI:456215"/>
        <dbReference type="EC" id="2.7.6.3"/>
    </reaction>
</comment>
<dbReference type="CDD" id="cd00483">
    <property type="entry name" value="HPPK"/>
    <property type="match status" value="1"/>
</dbReference>
<dbReference type="UniPathway" id="UPA00077">
    <property type="reaction ID" value="UER00154"/>
</dbReference>
<dbReference type="GO" id="GO:0046656">
    <property type="term" value="P:folic acid biosynthetic process"/>
    <property type="evidence" value="ECO:0007669"/>
    <property type="project" value="UniProtKB-UniRule"/>
</dbReference>
<keyword evidence="8 9" id="KW-0289">Folate biosynthesis</keyword>
<dbReference type="InterPro" id="IPR006157">
    <property type="entry name" value="FolB_dom"/>
</dbReference>
<comment type="pathway">
    <text evidence="2">Cofactor biosynthesis; tetrahydrofolate biosynthesis; 2-amino-4-hydroxy-6-hydroxymethyl-7,8-dihydropteridine diphosphate from 7,8-dihydroneopterin triphosphate: step 4/4.</text>
</comment>
<dbReference type="Proteomes" id="UP000263232">
    <property type="component" value="Chromosome"/>
</dbReference>
<name>A0A347WM67_9LACT</name>
<comment type="function">
    <text evidence="9">Catalyzes the conversion of 7,8-dihydroneopterin to 6-hydroxymethyl-7,8-dihydropterin.</text>
</comment>
<reference evidence="11 12" key="1">
    <citation type="submission" date="2017-09" db="EMBL/GenBank/DDBJ databases">
        <title>Complete genome sequence of Oxytococcus suis strain ZY16052.</title>
        <authorList>
            <person name="Li F."/>
        </authorList>
    </citation>
    <scope>NUCLEOTIDE SEQUENCE [LARGE SCALE GENOMIC DNA]</scope>
    <source>
        <strain evidence="11 12">ZY16052</strain>
    </source>
</reference>
<evidence type="ECO:0000313" key="11">
    <source>
        <dbReference type="EMBL" id="AXY26174.1"/>
    </source>
</evidence>
<dbReference type="InterPro" id="IPR035907">
    <property type="entry name" value="Hppk_sf"/>
</dbReference>
<evidence type="ECO:0000256" key="5">
    <source>
        <dbReference type="ARBA" id="ARBA00022741"/>
    </source>
</evidence>
<keyword evidence="6 11" id="KW-0418">Kinase</keyword>
<evidence type="ECO:0000259" key="10">
    <source>
        <dbReference type="PROSITE" id="PS00794"/>
    </source>
</evidence>
<keyword evidence="7" id="KW-0067">ATP-binding</keyword>